<dbReference type="FunFam" id="3.30.160.60:FF:001818">
    <property type="entry name" value="GDNF-inducible zinc finger protein 1 isoform X1"/>
    <property type="match status" value="1"/>
</dbReference>
<dbReference type="Pfam" id="PF00096">
    <property type="entry name" value="zf-C2H2"/>
    <property type="match status" value="4"/>
</dbReference>
<dbReference type="GO" id="GO:0000981">
    <property type="term" value="F:DNA-binding transcription factor activity, RNA polymerase II-specific"/>
    <property type="evidence" value="ECO:0007669"/>
    <property type="project" value="TreeGrafter"/>
</dbReference>
<evidence type="ECO:0000313" key="9">
    <source>
        <dbReference type="Proteomes" id="UP000250043"/>
    </source>
</evidence>
<feature type="domain" description="C2H2-type" evidence="7">
    <location>
        <begin position="355"/>
        <end position="382"/>
    </location>
</feature>
<dbReference type="FunFam" id="3.30.160.60:FF:000295">
    <property type="entry name" value="zinc finger protein 19"/>
    <property type="match status" value="1"/>
</dbReference>
<dbReference type="GO" id="GO:0008270">
    <property type="term" value="F:zinc ion binding"/>
    <property type="evidence" value="ECO:0007669"/>
    <property type="project" value="UniProtKB-KW"/>
</dbReference>
<dbReference type="GO" id="GO:0005667">
    <property type="term" value="C:transcription regulator complex"/>
    <property type="evidence" value="ECO:0007669"/>
    <property type="project" value="TreeGrafter"/>
</dbReference>
<accession>A0A8E2ANM8</accession>
<dbReference type="GO" id="GO:0031519">
    <property type="term" value="C:PcG protein complex"/>
    <property type="evidence" value="ECO:0007669"/>
    <property type="project" value="TreeGrafter"/>
</dbReference>
<keyword evidence="3 5" id="KW-0863">Zinc-finger</keyword>
<dbReference type="FunFam" id="3.30.160.60:FF:002343">
    <property type="entry name" value="Zinc finger protein 33A"/>
    <property type="match status" value="1"/>
</dbReference>
<feature type="region of interest" description="Disordered" evidence="6">
    <location>
        <begin position="206"/>
        <end position="270"/>
    </location>
</feature>
<evidence type="ECO:0000256" key="5">
    <source>
        <dbReference type="PROSITE-ProRule" id="PRU00042"/>
    </source>
</evidence>
<sequence>MDHDLHEPVLALSDVVHDEPLGDDDDDALHAVSVLGHPHDFHPGALALDPDLHDLALHAHDPAHLAAGVPPFTVEQLEREIASLLSQNASVSAALLSTAAHQRHAGDPHLHSHIHSHIHHTALDHAIGIGTGADESIFAGMHMNGLAAMLHAAQTHQAESERAAEALAATHPEYVRRQELEENEKKTTRLAPAFHQLTADDAHILARMPSSGNGSGTDSSEYLYDGDGESERNDEDKDGSRGRLGHSSSPISATSPDGPPPGPPDFSDLTDILNHFTQFDHEQEPDQPPQHVAHLLPYEHPLPPAQTAQPDLSEPPATFDSPEPEQPVASTSSGPGTASEAEGKKGKSKERAQAHVCDQCSKSFSRRSDLLRHTRIHTGERPFVCPEPNCGKTFIQRSALHVHQRVHTGEKPHICEYPGCGKMFGDSSSLARHRRTHTGKRPYKCEDPVCEKTFTRRTTLTAHMKTHDPSWEPDPNIKYNFKAKRLKLDDPGTEAELEESMRTISAILGHGDAHNVTPGALHIRPGEAPQLEPHLTMSLTAELAQALAEAQAHMYGDEDEDAEYEEYDDEEGSGSGLELEGIGPKTSGIRGRDSPLEDAPLLEDDGEAIAVPLRKRKADTPVAVAGTKRKR</sequence>
<dbReference type="SUPFAM" id="SSF57667">
    <property type="entry name" value="beta-beta-alpha zinc fingers"/>
    <property type="match status" value="2"/>
</dbReference>
<evidence type="ECO:0000313" key="8">
    <source>
        <dbReference type="EMBL" id="OCH85307.1"/>
    </source>
</evidence>
<dbReference type="PANTHER" id="PTHR14003:SF22">
    <property type="entry name" value="FINGER DOMAIN PROTEIN, PUTATIVE (AFU_ORTHOLOGUE AFUA_4G11480)-RELATED"/>
    <property type="match status" value="1"/>
</dbReference>
<proteinExistence type="predicted"/>
<feature type="region of interest" description="Disordered" evidence="6">
    <location>
        <begin position="300"/>
        <end position="354"/>
    </location>
</feature>
<keyword evidence="4" id="KW-0862">Zinc</keyword>
<evidence type="ECO:0000259" key="7">
    <source>
        <dbReference type="PROSITE" id="PS50157"/>
    </source>
</evidence>
<dbReference type="PROSITE" id="PS50157">
    <property type="entry name" value="ZINC_FINGER_C2H2_2"/>
    <property type="match status" value="4"/>
</dbReference>
<evidence type="ECO:0000256" key="1">
    <source>
        <dbReference type="ARBA" id="ARBA00022723"/>
    </source>
</evidence>
<dbReference type="Proteomes" id="UP000250043">
    <property type="component" value="Unassembled WGS sequence"/>
</dbReference>
<feature type="compositionally biased region" description="Basic and acidic residues" evidence="6">
    <location>
        <begin position="341"/>
        <end position="353"/>
    </location>
</feature>
<dbReference type="Gene3D" id="3.30.160.60">
    <property type="entry name" value="Classic Zinc Finger"/>
    <property type="match status" value="4"/>
</dbReference>
<reference evidence="8 9" key="1">
    <citation type="submission" date="2016-07" db="EMBL/GenBank/DDBJ databases">
        <title>Draft genome of the white-rot fungus Obba rivulosa 3A-2.</title>
        <authorList>
            <consortium name="DOE Joint Genome Institute"/>
            <person name="Miettinen O."/>
            <person name="Riley R."/>
            <person name="Acob R."/>
            <person name="Barry K."/>
            <person name="Cullen D."/>
            <person name="De Vries R."/>
            <person name="Hainaut M."/>
            <person name="Hatakka A."/>
            <person name="Henrissat B."/>
            <person name="Hilden K."/>
            <person name="Kuo R."/>
            <person name="Labutti K."/>
            <person name="Lipzen A."/>
            <person name="Makela M.R."/>
            <person name="Sandor L."/>
            <person name="Spatafora J.W."/>
            <person name="Grigoriev I.V."/>
            <person name="Hibbett D.S."/>
        </authorList>
    </citation>
    <scope>NUCLEOTIDE SEQUENCE [LARGE SCALE GENOMIC DNA]</scope>
    <source>
        <strain evidence="8 9">3A-2</strain>
    </source>
</reference>
<feature type="domain" description="C2H2-type" evidence="7">
    <location>
        <begin position="443"/>
        <end position="472"/>
    </location>
</feature>
<dbReference type="GO" id="GO:0000785">
    <property type="term" value="C:chromatin"/>
    <property type="evidence" value="ECO:0007669"/>
    <property type="project" value="TreeGrafter"/>
</dbReference>
<keyword evidence="2" id="KW-0677">Repeat</keyword>
<keyword evidence="1" id="KW-0479">Metal-binding</keyword>
<feature type="compositionally biased region" description="Polar residues" evidence="6">
    <location>
        <begin position="246"/>
        <end position="255"/>
    </location>
</feature>
<feature type="domain" description="C2H2-type" evidence="7">
    <location>
        <begin position="383"/>
        <end position="412"/>
    </location>
</feature>
<dbReference type="PANTHER" id="PTHR14003">
    <property type="entry name" value="TRANSCRIPTIONAL REPRESSOR PROTEIN YY"/>
    <property type="match status" value="1"/>
</dbReference>
<evidence type="ECO:0000256" key="3">
    <source>
        <dbReference type="ARBA" id="ARBA00022771"/>
    </source>
</evidence>
<feature type="compositionally biased region" description="Acidic residues" evidence="6">
    <location>
        <begin position="557"/>
        <end position="572"/>
    </location>
</feature>
<protein>
    <recommendedName>
        <fullName evidence="7">C2H2-type domain-containing protein</fullName>
    </recommendedName>
</protein>
<gene>
    <name evidence="8" type="ORF">OBBRIDRAFT_798305</name>
</gene>
<dbReference type="SMART" id="SM00355">
    <property type="entry name" value="ZnF_C2H2"/>
    <property type="match status" value="4"/>
</dbReference>
<dbReference type="InterPro" id="IPR013087">
    <property type="entry name" value="Znf_C2H2_type"/>
</dbReference>
<dbReference type="PROSITE" id="PS00028">
    <property type="entry name" value="ZINC_FINGER_C2H2_1"/>
    <property type="match status" value="4"/>
</dbReference>
<evidence type="ECO:0000256" key="4">
    <source>
        <dbReference type="ARBA" id="ARBA00022833"/>
    </source>
</evidence>
<feature type="region of interest" description="Disordered" evidence="6">
    <location>
        <begin position="556"/>
        <end position="601"/>
    </location>
</feature>
<evidence type="ECO:0000256" key="6">
    <source>
        <dbReference type="SAM" id="MobiDB-lite"/>
    </source>
</evidence>
<name>A0A8E2ANM8_9APHY</name>
<feature type="compositionally biased region" description="Polar residues" evidence="6">
    <location>
        <begin position="210"/>
        <end position="220"/>
    </location>
</feature>
<feature type="compositionally biased region" description="Basic and acidic residues" evidence="6">
    <location>
        <begin position="229"/>
        <end position="241"/>
    </location>
</feature>
<evidence type="ECO:0000256" key="2">
    <source>
        <dbReference type="ARBA" id="ARBA00022737"/>
    </source>
</evidence>
<feature type="domain" description="C2H2-type" evidence="7">
    <location>
        <begin position="413"/>
        <end position="442"/>
    </location>
</feature>
<dbReference type="GO" id="GO:0000978">
    <property type="term" value="F:RNA polymerase II cis-regulatory region sequence-specific DNA binding"/>
    <property type="evidence" value="ECO:0007669"/>
    <property type="project" value="TreeGrafter"/>
</dbReference>
<dbReference type="AlphaFoldDB" id="A0A8E2ANM8"/>
<dbReference type="EMBL" id="KV722593">
    <property type="protein sequence ID" value="OCH85307.1"/>
    <property type="molecule type" value="Genomic_DNA"/>
</dbReference>
<dbReference type="OrthoDB" id="654211at2759"/>
<dbReference type="FunFam" id="3.30.160.60:FF:000624">
    <property type="entry name" value="zinc finger protein 697"/>
    <property type="match status" value="1"/>
</dbReference>
<keyword evidence="9" id="KW-1185">Reference proteome</keyword>
<organism evidence="8 9">
    <name type="scientific">Obba rivulosa</name>
    <dbReference type="NCBI Taxonomy" id="1052685"/>
    <lineage>
        <taxon>Eukaryota</taxon>
        <taxon>Fungi</taxon>
        <taxon>Dikarya</taxon>
        <taxon>Basidiomycota</taxon>
        <taxon>Agaricomycotina</taxon>
        <taxon>Agaricomycetes</taxon>
        <taxon>Polyporales</taxon>
        <taxon>Gelatoporiaceae</taxon>
        <taxon>Obba</taxon>
    </lineage>
</organism>
<dbReference type="InterPro" id="IPR036236">
    <property type="entry name" value="Znf_C2H2_sf"/>
</dbReference>